<evidence type="ECO:0000256" key="3">
    <source>
        <dbReference type="ARBA" id="ARBA00022840"/>
    </source>
</evidence>
<dbReference type="Proteomes" id="UP001175271">
    <property type="component" value="Unassembled WGS sequence"/>
</dbReference>
<evidence type="ECO:0000313" key="7">
    <source>
        <dbReference type="EMBL" id="KAK0409654.1"/>
    </source>
</evidence>
<comment type="similarity">
    <text evidence="5">Belongs to the protein kinase superfamily.</text>
</comment>
<dbReference type="PROSITE" id="PS00108">
    <property type="entry name" value="PROTEIN_KINASE_ST"/>
    <property type="match status" value="1"/>
</dbReference>
<keyword evidence="3 4" id="KW-0067">ATP-binding</keyword>
<organism evidence="7 8">
    <name type="scientific">Steinernema hermaphroditum</name>
    <dbReference type="NCBI Taxonomy" id="289476"/>
    <lineage>
        <taxon>Eukaryota</taxon>
        <taxon>Metazoa</taxon>
        <taxon>Ecdysozoa</taxon>
        <taxon>Nematoda</taxon>
        <taxon>Chromadorea</taxon>
        <taxon>Rhabditida</taxon>
        <taxon>Tylenchina</taxon>
        <taxon>Panagrolaimomorpha</taxon>
        <taxon>Strongyloidoidea</taxon>
        <taxon>Steinernematidae</taxon>
        <taxon>Steinernema</taxon>
    </lineage>
</organism>
<keyword evidence="2 4" id="KW-0547">Nucleotide-binding</keyword>
<reference evidence="7" key="1">
    <citation type="submission" date="2023-06" db="EMBL/GenBank/DDBJ databases">
        <title>Genomic analysis of the entomopathogenic nematode Steinernema hermaphroditum.</title>
        <authorList>
            <person name="Schwarz E.M."/>
            <person name="Heppert J.K."/>
            <person name="Baniya A."/>
            <person name="Schwartz H.T."/>
            <person name="Tan C.-H."/>
            <person name="Antoshechkin I."/>
            <person name="Sternberg P.W."/>
            <person name="Goodrich-Blair H."/>
            <person name="Dillman A.R."/>
        </authorList>
    </citation>
    <scope>NUCLEOTIDE SEQUENCE</scope>
    <source>
        <strain evidence="7">PS9179</strain>
        <tissue evidence="7">Whole animal</tissue>
    </source>
</reference>
<dbReference type="SUPFAM" id="SSF56112">
    <property type="entry name" value="Protein kinase-like (PK-like)"/>
    <property type="match status" value="1"/>
</dbReference>
<dbReference type="PANTHER" id="PTHR24346:SF30">
    <property type="entry name" value="MATERNAL EMBRYONIC LEUCINE ZIPPER KINASE"/>
    <property type="match status" value="1"/>
</dbReference>
<proteinExistence type="inferred from homology"/>
<evidence type="ECO:0000256" key="1">
    <source>
        <dbReference type="ARBA" id="ARBA00001946"/>
    </source>
</evidence>
<evidence type="ECO:0000313" key="8">
    <source>
        <dbReference type="Proteomes" id="UP001175271"/>
    </source>
</evidence>
<dbReference type="SMART" id="SM00220">
    <property type="entry name" value="S_TKc"/>
    <property type="match status" value="1"/>
</dbReference>
<name>A0AA39LUC8_9BILA</name>
<dbReference type="PROSITE" id="PS50011">
    <property type="entry name" value="PROTEIN_KINASE_DOM"/>
    <property type="match status" value="1"/>
</dbReference>
<dbReference type="GO" id="GO:0004674">
    <property type="term" value="F:protein serine/threonine kinase activity"/>
    <property type="evidence" value="ECO:0007669"/>
    <property type="project" value="UniProtKB-KW"/>
</dbReference>
<dbReference type="GO" id="GO:0035556">
    <property type="term" value="P:intracellular signal transduction"/>
    <property type="evidence" value="ECO:0007669"/>
    <property type="project" value="TreeGrafter"/>
</dbReference>
<keyword evidence="8" id="KW-1185">Reference proteome</keyword>
<dbReference type="GO" id="GO:0005737">
    <property type="term" value="C:cytoplasm"/>
    <property type="evidence" value="ECO:0007669"/>
    <property type="project" value="TreeGrafter"/>
</dbReference>
<dbReference type="InterPro" id="IPR011009">
    <property type="entry name" value="Kinase-like_dom_sf"/>
</dbReference>
<dbReference type="AlphaFoldDB" id="A0AA39LUC8"/>
<feature type="binding site" evidence="4">
    <location>
        <position position="55"/>
    </location>
    <ligand>
        <name>ATP</name>
        <dbReference type="ChEBI" id="CHEBI:30616"/>
    </ligand>
</feature>
<feature type="domain" description="Protein kinase" evidence="6">
    <location>
        <begin position="27"/>
        <end position="288"/>
    </location>
</feature>
<dbReference type="InterPro" id="IPR000719">
    <property type="entry name" value="Prot_kinase_dom"/>
</dbReference>
<evidence type="ECO:0000256" key="5">
    <source>
        <dbReference type="RuleBase" id="RU000304"/>
    </source>
</evidence>
<dbReference type="Gene3D" id="1.10.510.10">
    <property type="entry name" value="Transferase(Phosphotransferase) domain 1"/>
    <property type="match status" value="1"/>
</dbReference>
<keyword evidence="5" id="KW-0808">Transferase</keyword>
<keyword evidence="5" id="KW-0723">Serine/threonine-protein kinase</keyword>
<evidence type="ECO:0000256" key="2">
    <source>
        <dbReference type="ARBA" id="ARBA00022741"/>
    </source>
</evidence>
<comment type="cofactor">
    <cofactor evidence="1">
        <name>Mg(2+)</name>
        <dbReference type="ChEBI" id="CHEBI:18420"/>
    </cofactor>
</comment>
<dbReference type="InterPro" id="IPR017441">
    <property type="entry name" value="Protein_kinase_ATP_BS"/>
</dbReference>
<evidence type="ECO:0000259" key="6">
    <source>
        <dbReference type="PROSITE" id="PS50011"/>
    </source>
</evidence>
<dbReference type="InterPro" id="IPR008271">
    <property type="entry name" value="Ser/Thr_kinase_AS"/>
</dbReference>
<keyword evidence="5" id="KW-0418">Kinase</keyword>
<dbReference type="PANTHER" id="PTHR24346">
    <property type="entry name" value="MAP/MICROTUBULE AFFINITY-REGULATING KINASE"/>
    <property type="match status" value="1"/>
</dbReference>
<dbReference type="Pfam" id="PF00069">
    <property type="entry name" value="Pkinase"/>
    <property type="match status" value="1"/>
</dbReference>
<dbReference type="FunFam" id="1.10.510.10:FF:000571">
    <property type="entry name" value="Maternal embryonic leucine zipper kinase"/>
    <property type="match status" value="1"/>
</dbReference>
<dbReference type="GO" id="GO:0005524">
    <property type="term" value="F:ATP binding"/>
    <property type="evidence" value="ECO:0007669"/>
    <property type="project" value="UniProtKB-UniRule"/>
</dbReference>
<dbReference type="PROSITE" id="PS00107">
    <property type="entry name" value="PROTEIN_KINASE_ATP"/>
    <property type="match status" value="1"/>
</dbReference>
<sequence>MPSSELPSSRLPDTLCPSTLAYNNFCYRKVSKLGSGTFANVYLMRNSFGHQLAAKIMETRHSFQKAANKHEVEILNRLGHPNIVKLYKVSRSNHQNFCLMLMECVPGGELSSFAATCGHDDLRAVFRQIVDAVSYLHSVNVVHCDLKPSNVLVSHTKRVKLCDFGFAQYFYFDQLNAEIPMQYRGGTCAFNSPLKLQGRPSQGTKNDVWSLGILLFNIHTRRYPWHKADAENDRFFARWVCDRQYDLFSLYDIPSDAVEVIKGALNIDEIERWSVARMKKTKYYDSFYVEQKVQERPAVKSREPVSLKKRRSWGIWNFWPLK</sequence>
<evidence type="ECO:0000256" key="4">
    <source>
        <dbReference type="PROSITE-ProRule" id="PRU10141"/>
    </source>
</evidence>
<comment type="caution">
    <text evidence="7">The sequence shown here is derived from an EMBL/GenBank/DDBJ whole genome shotgun (WGS) entry which is preliminary data.</text>
</comment>
<protein>
    <recommendedName>
        <fullName evidence="6">Protein kinase domain-containing protein</fullName>
    </recommendedName>
</protein>
<accession>A0AA39LUC8</accession>
<gene>
    <name evidence="7" type="ORF">QR680_004678</name>
</gene>
<dbReference type="EMBL" id="JAUCMV010000003">
    <property type="protein sequence ID" value="KAK0409654.1"/>
    <property type="molecule type" value="Genomic_DNA"/>
</dbReference>